<organism evidence="2 3">
    <name type="scientific">Faecalibacillus intestinalis</name>
    <dbReference type="NCBI Taxonomy" id="1982626"/>
    <lineage>
        <taxon>Bacteria</taxon>
        <taxon>Bacillati</taxon>
        <taxon>Bacillota</taxon>
        <taxon>Erysipelotrichia</taxon>
        <taxon>Erysipelotrichales</taxon>
        <taxon>Coprobacillaceae</taxon>
        <taxon>Faecalibacillus</taxon>
    </lineage>
</organism>
<evidence type="ECO:0000256" key="1">
    <source>
        <dbReference type="SAM" id="MobiDB-lite"/>
    </source>
</evidence>
<comment type="caution">
    <text evidence="2">The sequence shown here is derived from an EMBL/GenBank/DDBJ whole genome shotgun (WGS) entry which is preliminary data.</text>
</comment>
<proteinExistence type="predicted"/>
<dbReference type="AlphaFoldDB" id="A0AAP2UFL3"/>
<accession>A0AAP2UFL3</accession>
<evidence type="ECO:0000313" key="3">
    <source>
        <dbReference type="Proteomes" id="UP001204814"/>
    </source>
</evidence>
<sequence>MNFLEQMQDSNDPMIVMIKNHLLSRNDTSELLKKENKNIEDMMLFIGHELYVKYLKGKNNHRMACVAGPDEELYGIVMHYLDEDDIDMKKIENEMSRISFVNQEQKNPNQEEKIPKNEEKMQKILKNTHKESKTIKKAKKKAKKSTIAEGQMSIFDL</sequence>
<dbReference type="Pfam" id="PF14058">
    <property type="entry name" value="PcfK"/>
    <property type="match status" value="1"/>
</dbReference>
<dbReference type="EMBL" id="JANGBO010000001">
    <property type="protein sequence ID" value="MCQ5060745.1"/>
    <property type="molecule type" value="Genomic_DNA"/>
</dbReference>
<dbReference type="InterPro" id="IPR025624">
    <property type="entry name" value="PcfK"/>
</dbReference>
<gene>
    <name evidence="2" type="ORF">NE542_02690</name>
</gene>
<dbReference type="Proteomes" id="UP001204814">
    <property type="component" value="Unassembled WGS sequence"/>
</dbReference>
<protein>
    <submittedName>
        <fullName evidence="2">PcfK-like family protein</fullName>
    </submittedName>
</protein>
<feature type="compositionally biased region" description="Basic residues" evidence="1">
    <location>
        <begin position="135"/>
        <end position="144"/>
    </location>
</feature>
<name>A0AAP2UFL3_9FIRM</name>
<evidence type="ECO:0000313" key="2">
    <source>
        <dbReference type="EMBL" id="MCQ5060745.1"/>
    </source>
</evidence>
<reference evidence="2" key="1">
    <citation type="submission" date="2022-06" db="EMBL/GenBank/DDBJ databases">
        <title>Isolation of gut microbiota from human fecal samples.</title>
        <authorList>
            <person name="Pamer E.G."/>
            <person name="Barat B."/>
            <person name="Waligurski E."/>
            <person name="Medina S."/>
            <person name="Paddock L."/>
            <person name="Mostad J."/>
        </authorList>
    </citation>
    <scope>NUCLEOTIDE SEQUENCE</scope>
    <source>
        <strain evidence="2">DFI.6.24</strain>
    </source>
</reference>
<feature type="region of interest" description="Disordered" evidence="1">
    <location>
        <begin position="131"/>
        <end position="157"/>
    </location>
</feature>
<dbReference type="RefSeq" id="WP_117575777.1">
    <property type="nucleotide sequence ID" value="NZ_JAJDKX010000001.1"/>
</dbReference>